<keyword evidence="3" id="KW-0560">Oxidoreductase</keyword>
<dbReference type="Pfam" id="PF13661">
    <property type="entry name" value="2OG-FeII_Oxy_4"/>
    <property type="match status" value="1"/>
</dbReference>
<dbReference type="PANTHER" id="PTHR12117">
    <property type="entry name" value="HISTONE ACETYLTRANSFERASE COMPLEX"/>
    <property type="match status" value="1"/>
</dbReference>
<keyword evidence="6" id="KW-1185">Reference proteome</keyword>
<dbReference type="GO" id="GO:0031543">
    <property type="term" value="F:peptidyl-proline dioxygenase activity"/>
    <property type="evidence" value="ECO:0007669"/>
    <property type="project" value="TreeGrafter"/>
</dbReference>
<dbReference type="SMART" id="SM00702">
    <property type="entry name" value="P4Hc"/>
    <property type="match status" value="1"/>
</dbReference>
<evidence type="ECO:0000313" key="5">
    <source>
        <dbReference type="EMBL" id="MBB6228649.1"/>
    </source>
</evidence>
<evidence type="ECO:0000256" key="1">
    <source>
        <dbReference type="ARBA" id="ARBA00001961"/>
    </source>
</evidence>
<gene>
    <name evidence="5" type="ORF">FHS79_002839</name>
</gene>
<feature type="domain" description="Prolyl 4-hydroxylase alpha subunit" evidence="4">
    <location>
        <begin position="24"/>
        <end position="240"/>
    </location>
</feature>
<dbReference type="PANTHER" id="PTHR12117:SF0">
    <property type="entry name" value="PROLYL 3-HYDROXYLASE OGFOD1"/>
    <property type="match status" value="1"/>
</dbReference>
<dbReference type="GO" id="GO:0006449">
    <property type="term" value="P:regulation of translational termination"/>
    <property type="evidence" value="ECO:0007669"/>
    <property type="project" value="TreeGrafter"/>
</dbReference>
<evidence type="ECO:0000259" key="4">
    <source>
        <dbReference type="SMART" id="SM00702"/>
    </source>
</evidence>
<comment type="cofactor">
    <cofactor evidence="1">
        <name>L-ascorbate</name>
        <dbReference type="ChEBI" id="CHEBI:38290"/>
    </cofactor>
</comment>
<dbReference type="GO" id="GO:0005737">
    <property type="term" value="C:cytoplasm"/>
    <property type="evidence" value="ECO:0007669"/>
    <property type="project" value="TreeGrafter"/>
</dbReference>
<evidence type="ECO:0000256" key="3">
    <source>
        <dbReference type="ARBA" id="ARBA00023002"/>
    </source>
</evidence>
<dbReference type="RefSeq" id="WP_184201380.1">
    <property type="nucleotide sequence ID" value="NZ_JACIIV010000022.1"/>
</dbReference>
<proteinExistence type="predicted"/>
<organism evidence="5 6">
    <name type="scientific">Polymorphobacter multimanifer</name>
    <dbReference type="NCBI Taxonomy" id="1070431"/>
    <lineage>
        <taxon>Bacteria</taxon>
        <taxon>Pseudomonadati</taxon>
        <taxon>Pseudomonadota</taxon>
        <taxon>Alphaproteobacteria</taxon>
        <taxon>Sphingomonadales</taxon>
        <taxon>Sphingosinicellaceae</taxon>
        <taxon>Polymorphobacter</taxon>
    </lineage>
</organism>
<keyword evidence="2" id="KW-0223">Dioxygenase</keyword>
<evidence type="ECO:0000313" key="6">
    <source>
        <dbReference type="Proteomes" id="UP000538147"/>
    </source>
</evidence>
<name>A0A841L6Q3_9SPHN</name>
<dbReference type="Proteomes" id="UP000538147">
    <property type="component" value="Unassembled WGS sequence"/>
</dbReference>
<dbReference type="InterPro" id="IPR006620">
    <property type="entry name" value="Pro_4_hyd_alph"/>
</dbReference>
<evidence type="ECO:0000256" key="2">
    <source>
        <dbReference type="ARBA" id="ARBA00022964"/>
    </source>
</evidence>
<sequence>MTRTLFALNPGLDRPAIAAALRAHGRVQVRQFLHPDAAESIHEVLSRGTDWGLAWAATGKSGAHIRGPELRAMTPDARARFGLEAGQSASKGDFGFLYAQYPMVEAYVQGWNPGHPLDLLLEHLNAEPMLGFARDVSGIAEIIKADAQATLYAPGHFLTVHDDTVVEEGRRLAYVLSLARDWRPDWGGHLNFIDDDGDTIEGFIPRFNALNLFTVPMRHNVGAVPPFAPVGRFSITGWFRDK</sequence>
<dbReference type="EMBL" id="JACIIV010000022">
    <property type="protein sequence ID" value="MBB6228649.1"/>
    <property type="molecule type" value="Genomic_DNA"/>
</dbReference>
<dbReference type="InterPro" id="IPR039558">
    <property type="entry name" value="TPA1/OFD1_N"/>
</dbReference>
<dbReference type="Gene3D" id="2.60.120.620">
    <property type="entry name" value="q2cbj1_9rhob like domain"/>
    <property type="match status" value="1"/>
</dbReference>
<dbReference type="GO" id="GO:0005506">
    <property type="term" value="F:iron ion binding"/>
    <property type="evidence" value="ECO:0007669"/>
    <property type="project" value="InterPro"/>
</dbReference>
<dbReference type="AlphaFoldDB" id="A0A841L6Q3"/>
<protein>
    <submittedName>
        <fullName evidence="5">Rps23 Pro-64 3,4-dihydroxylase Tpa1-like proline 4-hydroxylase</fullName>
    </submittedName>
</protein>
<comment type="caution">
    <text evidence="5">The sequence shown here is derived from an EMBL/GenBank/DDBJ whole genome shotgun (WGS) entry which is preliminary data.</text>
</comment>
<dbReference type="InterPro" id="IPR051842">
    <property type="entry name" value="uS12_prolyl_hydroxylase"/>
</dbReference>
<reference evidence="5 6" key="1">
    <citation type="submission" date="2020-08" db="EMBL/GenBank/DDBJ databases">
        <title>Genomic Encyclopedia of Type Strains, Phase IV (KMG-IV): sequencing the most valuable type-strain genomes for metagenomic binning, comparative biology and taxonomic classification.</title>
        <authorList>
            <person name="Goeker M."/>
        </authorList>
    </citation>
    <scope>NUCLEOTIDE SEQUENCE [LARGE SCALE GENOMIC DNA]</scope>
    <source>
        <strain evidence="5 6">DSM 102189</strain>
    </source>
</reference>
<dbReference type="GO" id="GO:0031418">
    <property type="term" value="F:L-ascorbic acid binding"/>
    <property type="evidence" value="ECO:0007669"/>
    <property type="project" value="InterPro"/>
</dbReference>
<accession>A0A841L6Q3</accession>